<dbReference type="Proteomes" id="UP000594771">
    <property type="component" value="Chromosome"/>
</dbReference>
<evidence type="ECO:0000256" key="2">
    <source>
        <dbReference type="ARBA" id="ARBA00006247"/>
    </source>
</evidence>
<reference evidence="9" key="2">
    <citation type="submission" date="2022-09" db="EMBL/GenBank/DDBJ databases">
        <title>Aerococcus urinae taxonomy study.</title>
        <authorList>
            <person name="Christensen J."/>
            <person name="Senneby E."/>
        </authorList>
    </citation>
    <scope>NUCLEOTIDE SEQUENCE</scope>
    <source>
        <strain evidence="9">NLD-066-U95</strain>
    </source>
</reference>
<sequence length="463" mass="51148">MTINWQEEVAKVKDDYLNDLYTLLRIPSYREDDKATEEVPLGPGPKAALDAFLAMVDRDGFTSKNVANMAGRFEFGQGDEILGIIGHLDVVPVDDSWETDPFEPTLIDGKLYARGVSDDKGPMLAAYYALKIIRDLDLPVSKKVHFIVGTDEESEWKGLTRYLETEPLPDFGFSPDAEFPIINGEKGMYSITLKFPALEGAIESFESGIRENMVPGDADAVIKGFDLEDVQAAAEEFQAKQPVSLTVEASADNKIHLHLHGRVSHGAFPEAGENAATYLALFLKNLSSDLEGNSYISFIANLLHQDFKGQKTGIDHHDEVMGDLSLNPGVFGAKDGQQFVTLNIRFPQGQSFEQLDKSFSQLGDQFGFAQETGTSNKVPHYVPGDDPLVETLLEVYEEHTGMEGHEVVIGGGTYGRLMERGVAFGAEFPDEVSTMHEPNEVQRVDRLLLTMAIYADAIYRLIK</sequence>
<dbReference type="InterPro" id="IPR001261">
    <property type="entry name" value="ArgE/DapE_CS"/>
</dbReference>
<accession>A0A109REW5</accession>
<keyword evidence="4" id="KW-0479">Metal-binding</keyword>
<dbReference type="SUPFAM" id="SSF55031">
    <property type="entry name" value="Bacterial exopeptidase dimerisation domain"/>
    <property type="match status" value="1"/>
</dbReference>
<dbReference type="NCBIfam" id="NF005591">
    <property type="entry name" value="PRK07318.1"/>
    <property type="match status" value="1"/>
</dbReference>
<gene>
    <name evidence="10" type="primary">pepV</name>
    <name evidence="10" type="ORF">I6G68_03820</name>
    <name evidence="9" type="ORF">ODY43_07580</name>
</gene>
<reference evidence="10 11" key="1">
    <citation type="submission" date="2020-12" db="EMBL/GenBank/DDBJ databases">
        <title>FDA dAtabase for Regulatory Grade micrObial Sequences (FDA-ARGOS): Supporting development and validation of Infectious Disease Dx tests.</title>
        <authorList>
            <person name="Sproer C."/>
            <person name="Gronow S."/>
            <person name="Severitt S."/>
            <person name="Schroder I."/>
            <person name="Tallon L."/>
            <person name="Sadzewicz L."/>
            <person name="Zhao X."/>
            <person name="Boylan J."/>
            <person name="Ott S."/>
            <person name="Bowen H."/>
            <person name="Vavikolanu K."/>
            <person name="Mehta A."/>
            <person name="Aluvathingal J."/>
            <person name="Nadendla S."/>
            <person name="Lowell S."/>
            <person name="Myers T."/>
            <person name="Yan Y."/>
            <person name="Sichtig H."/>
        </authorList>
    </citation>
    <scope>NUCLEOTIDE SEQUENCE [LARGE SCALE GENOMIC DNA]</scope>
    <source>
        <strain evidence="10 11">FDAARGOS_911</strain>
    </source>
</reference>
<keyword evidence="5 9" id="KW-0378">Hydrolase</keyword>
<organism evidence="10 11">
    <name type="scientific">Aerococcus urinae</name>
    <dbReference type="NCBI Taxonomy" id="1376"/>
    <lineage>
        <taxon>Bacteria</taxon>
        <taxon>Bacillati</taxon>
        <taxon>Bacillota</taxon>
        <taxon>Bacilli</taxon>
        <taxon>Lactobacillales</taxon>
        <taxon>Aerococcaceae</taxon>
        <taxon>Aerococcus</taxon>
    </lineage>
</organism>
<dbReference type="InterPro" id="IPR002933">
    <property type="entry name" value="Peptidase_M20"/>
</dbReference>
<keyword evidence="7 9" id="KW-0224">Dipeptidase</keyword>
<evidence type="ECO:0000313" key="9">
    <source>
        <dbReference type="EMBL" id="MCY3053847.1"/>
    </source>
</evidence>
<dbReference type="GO" id="GO:0008237">
    <property type="term" value="F:metallopeptidase activity"/>
    <property type="evidence" value="ECO:0007669"/>
    <property type="project" value="UniProtKB-KW"/>
</dbReference>
<evidence type="ECO:0000313" key="11">
    <source>
        <dbReference type="Proteomes" id="UP000594771"/>
    </source>
</evidence>
<evidence type="ECO:0000313" key="10">
    <source>
        <dbReference type="EMBL" id="QPS02195.1"/>
    </source>
</evidence>
<dbReference type="GO" id="GO:0016805">
    <property type="term" value="F:dipeptidase activity"/>
    <property type="evidence" value="ECO:0007669"/>
    <property type="project" value="UniProtKB-KW"/>
</dbReference>
<evidence type="ECO:0000256" key="6">
    <source>
        <dbReference type="ARBA" id="ARBA00022833"/>
    </source>
</evidence>
<name>A0A109REW5_9LACT</name>
<dbReference type="InterPro" id="IPR050072">
    <property type="entry name" value="Peptidase_M20A"/>
</dbReference>
<dbReference type="Pfam" id="PF01546">
    <property type="entry name" value="Peptidase_M20"/>
    <property type="match status" value="1"/>
</dbReference>
<keyword evidence="6" id="KW-0862">Zinc</keyword>
<evidence type="ECO:0000256" key="4">
    <source>
        <dbReference type="ARBA" id="ARBA00022723"/>
    </source>
</evidence>
<dbReference type="EMBL" id="CP065662">
    <property type="protein sequence ID" value="QPS02195.1"/>
    <property type="molecule type" value="Genomic_DNA"/>
</dbReference>
<dbReference type="GO" id="GO:0006508">
    <property type="term" value="P:proteolysis"/>
    <property type="evidence" value="ECO:0007669"/>
    <property type="project" value="UniProtKB-KW"/>
</dbReference>
<proteinExistence type="inferred from homology"/>
<dbReference type="OrthoDB" id="9761532at2"/>
<comment type="cofactor">
    <cofactor evidence="1">
        <name>Zn(2+)</name>
        <dbReference type="ChEBI" id="CHEBI:29105"/>
    </cofactor>
</comment>
<dbReference type="NCBIfam" id="TIGR01887">
    <property type="entry name" value="dipeptidaselike"/>
    <property type="match status" value="1"/>
</dbReference>
<evidence type="ECO:0000256" key="8">
    <source>
        <dbReference type="ARBA" id="ARBA00023049"/>
    </source>
</evidence>
<protein>
    <submittedName>
        <fullName evidence="10">Dipeptidase PepV</fullName>
        <ecNumber evidence="9">3.4.13.-</ecNumber>
    </submittedName>
</protein>
<dbReference type="GO" id="GO:0008270">
    <property type="term" value="F:zinc ion binding"/>
    <property type="evidence" value="ECO:0007669"/>
    <property type="project" value="InterPro"/>
</dbReference>
<dbReference type="KEGG" id="aun:AWM73_06215"/>
<keyword evidence="8" id="KW-0482">Metalloprotease</keyword>
<dbReference type="Gene3D" id="3.30.70.360">
    <property type="match status" value="2"/>
</dbReference>
<dbReference type="EMBL" id="JAOTML010000009">
    <property type="protein sequence ID" value="MCY3053847.1"/>
    <property type="molecule type" value="Genomic_DNA"/>
</dbReference>
<evidence type="ECO:0000256" key="1">
    <source>
        <dbReference type="ARBA" id="ARBA00001947"/>
    </source>
</evidence>
<dbReference type="RefSeq" id="WP_060778565.1">
    <property type="nucleotide sequence ID" value="NZ_CAJHLF010000007.1"/>
</dbReference>
<comment type="similarity">
    <text evidence="2">Belongs to the peptidase M20A family.</text>
</comment>
<evidence type="ECO:0000256" key="3">
    <source>
        <dbReference type="ARBA" id="ARBA00022670"/>
    </source>
</evidence>
<dbReference type="SUPFAM" id="SSF53187">
    <property type="entry name" value="Zn-dependent exopeptidases"/>
    <property type="match status" value="1"/>
</dbReference>
<dbReference type="EC" id="3.4.13.-" evidence="9"/>
<dbReference type="InterPro" id="IPR010964">
    <property type="entry name" value="M20A_pepV-rel"/>
</dbReference>
<dbReference type="PROSITE" id="PS00758">
    <property type="entry name" value="ARGE_DAPE_CPG2_1"/>
    <property type="match status" value="1"/>
</dbReference>
<evidence type="ECO:0000256" key="5">
    <source>
        <dbReference type="ARBA" id="ARBA00022801"/>
    </source>
</evidence>
<dbReference type="Gene3D" id="3.40.630.10">
    <property type="entry name" value="Zn peptidases"/>
    <property type="match status" value="1"/>
</dbReference>
<dbReference type="InterPro" id="IPR036264">
    <property type="entry name" value="Bact_exopeptidase_dim_dom"/>
</dbReference>
<dbReference type="PANTHER" id="PTHR43808">
    <property type="entry name" value="ACETYLORNITHINE DEACETYLASE"/>
    <property type="match status" value="1"/>
</dbReference>
<evidence type="ECO:0000313" key="12">
    <source>
        <dbReference type="Proteomes" id="UP001069145"/>
    </source>
</evidence>
<dbReference type="AlphaFoldDB" id="A0A109REW5"/>
<dbReference type="CDD" id="cd03888">
    <property type="entry name" value="M20_PepV"/>
    <property type="match status" value="1"/>
</dbReference>
<dbReference type="GO" id="GO:0008777">
    <property type="term" value="F:acetylornithine deacetylase activity"/>
    <property type="evidence" value="ECO:0007669"/>
    <property type="project" value="TreeGrafter"/>
</dbReference>
<evidence type="ECO:0000256" key="7">
    <source>
        <dbReference type="ARBA" id="ARBA00022997"/>
    </source>
</evidence>
<keyword evidence="3" id="KW-0645">Protease</keyword>
<dbReference type="GeneID" id="35767247"/>
<dbReference type="Proteomes" id="UP001069145">
    <property type="component" value="Unassembled WGS sequence"/>
</dbReference>
<dbReference type="GO" id="GO:0006526">
    <property type="term" value="P:L-arginine biosynthetic process"/>
    <property type="evidence" value="ECO:0007669"/>
    <property type="project" value="TreeGrafter"/>
</dbReference>
<keyword evidence="12" id="KW-1185">Reference proteome</keyword>
<dbReference type="PANTHER" id="PTHR43808:SF31">
    <property type="entry name" value="N-ACETYL-L-CITRULLINE DEACETYLASE"/>
    <property type="match status" value="1"/>
</dbReference>